<evidence type="ECO:0000313" key="1">
    <source>
        <dbReference type="EMBL" id="MDQ0168750.1"/>
    </source>
</evidence>
<name>A0ABT9W7B8_9BACL</name>
<protein>
    <recommendedName>
        <fullName evidence="3">Transposase</fullName>
    </recommendedName>
</protein>
<dbReference type="Proteomes" id="UP001233836">
    <property type="component" value="Unassembled WGS sequence"/>
</dbReference>
<keyword evidence="2" id="KW-1185">Reference proteome</keyword>
<evidence type="ECO:0008006" key="3">
    <source>
        <dbReference type="Google" id="ProtNLM"/>
    </source>
</evidence>
<gene>
    <name evidence="1" type="ORF">J2T19_000187</name>
</gene>
<evidence type="ECO:0000313" key="2">
    <source>
        <dbReference type="Proteomes" id="UP001233836"/>
    </source>
</evidence>
<reference evidence="1 2" key="1">
    <citation type="submission" date="2023-07" db="EMBL/GenBank/DDBJ databases">
        <title>Sorghum-associated microbial communities from plants grown in Nebraska, USA.</title>
        <authorList>
            <person name="Schachtman D."/>
        </authorList>
    </citation>
    <scope>NUCLEOTIDE SEQUENCE [LARGE SCALE GENOMIC DNA]</scope>
    <source>
        <strain evidence="1 2">DS1314</strain>
    </source>
</reference>
<accession>A0ABT9W7B8</accession>
<comment type="caution">
    <text evidence="1">The sequence shown here is derived from an EMBL/GenBank/DDBJ whole genome shotgun (WGS) entry which is preliminary data.</text>
</comment>
<sequence>MWAIANSRRLNPNFAKDLTQITRLVGVLALPVPAHP</sequence>
<organism evidence="1 2">
    <name type="scientific">Paenibacillus tundrae</name>
    <dbReference type="NCBI Taxonomy" id="528187"/>
    <lineage>
        <taxon>Bacteria</taxon>
        <taxon>Bacillati</taxon>
        <taxon>Bacillota</taxon>
        <taxon>Bacilli</taxon>
        <taxon>Bacillales</taxon>
        <taxon>Paenibacillaceae</taxon>
        <taxon>Paenibacillus</taxon>
    </lineage>
</organism>
<dbReference type="EMBL" id="JAUSTI010000001">
    <property type="protein sequence ID" value="MDQ0168750.1"/>
    <property type="molecule type" value="Genomic_DNA"/>
</dbReference>
<proteinExistence type="predicted"/>